<dbReference type="Proteomes" id="UP001287356">
    <property type="component" value="Unassembled WGS sequence"/>
</dbReference>
<protein>
    <submittedName>
        <fullName evidence="2">Uncharacterized protein</fullName>
    </submittedName>
</protein>
<proteinExistence type="predicted"/>
<feature type="region of interest" description="Disordered" evidence="1">
    <location>
        <begin position="17"/>
        <end position="55"/>
    </location>
</feature>
<accession>A0AAE0TX31</accession>
<evidence type="ECO:0000256" key="1">
    <source>
        <dbReference type="SAM" id="MobiDB-lite"/>
    </source>
</evidence>
<evidence type="ECO:0000313" key="3">
    <source>
        <dbReference type="Proteomes" id="UP001287356"/>
    </source>
</evidence>
<dbReference type="AlphaFoldDB" id="A0AAE0TX31"/>
<dbReference type="EMBL" id="JAULSN010000001">
    <property type="protein sequence ID" value="KAK3382687.1"/>
    <property type="molecule type" value="Genomic_DNA"/>
</dbReference>
<reference evidence="2" key="1">
    <citation type="journal article" date="2023" name="Mol. Phylogenet. Evol.">
        <title>Genome-scale phylogeny and comparative genomics of the fungal order Sordariales.</title>
        <authorList>
            <person name="Hensen N."/>
            <person name="Bonometti L."/>
            <person name="Westerberg I."/>
            <person name="Brannstrom I.O."/>
            <person name="Guillou S."/>
            <person name="Cros-Aarteil S."/>
            <person name="Calhoun S."/>
            <person name="Haridas S."/>
            <person name="Kuo A."/>
            <person name="Mondo S."/>
            <person name="Pangilinan J."/>
            <person name="Riley R."/>
            <person name="LaButti K."/>
            <person name="Andreopoulos B."/>
            <person name="Lipzen A."/>
            <person name="Chen C."/>
            <person name="Yan M."/>
            <person name="Daum C."/>
            <person name="Ng V."/>
            <person name="Clum A."/>
            <person name="Steindorff A."/>
            <person name="Ohm R.A."/>
            <person name="Martin F."/>
            <person name="Silar P."/>
            <person name="Natvig D.O."/>
            <person name="Lalanne C."/>
            <person name="Gautier V."/>
            <person name="Ament-Velasquez S.L."/>
            <person name="Kruys A."/>
            <person name="Hutchinson M.I."/>
            <person name="Powell A.J."/>
            <person name="Barry K."/>
            <person name="Miller A.N."/>
            <person name="Grigoriev I.V."/>
            <person name="Debuchy R."/>
            <person name="Gladieux P."/>
            <person name="Hiltunen Thoren M."/>
            <person name="Johannesson H."/>
        </authorList>
    </citation>
    <scope>NUCLEOTIDE SEQUENCE</scope>
    <source>
        <strain evidence="2">CBS 958.72</strain>
    </source>
</reference>
<comment type="caution">
    <text evidence="2">The sequence shown here is derived from an EMBL/GenBank/DDBJ whole genome shotgun (WGS) entry which is preliminary data.</text>
</comment>
<organism evidence="2 3">
    <name type="scientific">Lasiosphaeria ovina</name>
    <dbReference type="NCBI Taxonomy" id="92902"/>
    <lineage>
        <taxon>Eukaryota</taxon>
        <taxon>Fungi</taxon>
        <taxon>Dikarya</taxon>
        <taxon>Ascomycota</taxon>
        <taxon>Pezizomycotina</taxon>
        <taxon>Sordariomycetes</taxon>
        <taxon>Sordariomycetidae</taxon>
        <taxon>Sordariales</taxon>
        <taxon>Lasiosphaeriaceae</taxon>
        <taxon>Lasiosphaeria</taxon>
    </lineage>
</organism>
<feature type="compositionally biased region" description="Low complexity" evidence="1">
    <location>
        <begin position="31"/>
        <end position="46"/>
    </location>
</feature>
<keyword evidence="3" id="KW-1185">Reference proteome</keyword>
<sequence length="82" mass="8485">MVNLGNLVDPLTLLLNTTPAGSSLEDDTDMTGEAAGADTPAAEAPAAPAPEPAPFFDRASQRYRVVNEMPAGYPALAASRWA</sequence>
<evidence type="ECO:0000313" key="2">
    <source>
        <dbReference type="EMBL" id="KAK3382687.1"/>
    </source>
</evidence>
<gene>
    <name evidence="2" type="ORF">B0T24DRAFT_672655</name>
</gene>
<reference evidence="2" key="2">
    <citation type="submission" date="2023-06" db="EMBL/GenBank/DDBJ databases">
        <authorList>
            <consortium name="Lawrence Berkeley National Laboratory"/>
            <person name="Haridas S."/>
            <person name="Hensen N."/>
            <person name="Bonometti L."/>
            <person name="Westerberg I."/>
            <person name="Brannstrom I.O."/>
            <person name="Guillou S."/>
            <person name="Cros-Aarteil S."/>
            <person name="Calhoun S."/>
            <person name="Kuo A."/>
            <person name="Mondo S."/>
            <person name="Pangilinan J."/>
            <person name="Riley R."/>
            <person name="Labutti K."/>
            <person name="Andreopoulos B."/>
            <person name="Lipzen A."/>
            <person name="Chen C."/>
            <person name="Yanf M."/>
            <person name="Daum C."/>
            <person name="Ng V."/>
            <person name="Clum A."/>
            <person name="Steindorff A."/>
            <person name="Ohm R."/>
            <person name="Martin F."/>
            <person name="Silar P."/>
            <person name="Natvig D."/>
            <person name="Lalanne C."/>
            <person name="Gautier V."/>
            <person name="Ament-Velasquez S.L."/>
            <person name="Kruys A."/>
            <person name="Hutchinson M.I."/>
            <person name="Powell A.J."/>
            <person name="Barry K."/>
            <person name="Miller A.N."/>
            <person name="Grigoriev I.V."/>
            <person name="Debuchy R."/>
            <person name="Gladieux P."/>
            <person name="Thoren M.H."/>
            <person name="Johannesson H."/>
        </authorList>
    </citation>
    <scope>NUCLEOTIDE SEQUENCE</scope>
    <source>
        <strain evidence="2">CBS 958.72</strain>
    </source>
</reference>
<name>A0AAE0TX31_9PEZI</name>